<sequence>MRAALPRTAALRVYEPLAAFAEPERSRWAAYADRSADAREAARADGRSLRLAGLAATPPVVVPARESDEAHVLVLSGLVHVCPEQPRLRAWEALAELRAGYPQRLVEAFVPPLVLEQAERDHARWRTVHPDVRPHVRTAGWQVPLAWLVLVADADRELSLEPDRFLRYRTPMAAARRSAARALRTLRRTSDELWAATLRADEPAGRWEPGEDGPVALPADLDLCADVEDVARWLEEFHPRSWVELDYCGLVDLLPPDALTDDHSARDAAEVLGQLAAGDGASAATAYARLERRWEAVSALERAN</sequence>
<dbReference type="InterPro" id="IPR058396">
    <property type="entry name" value="DUF8083"/>
</dbReference>
<protein>
    <recommendedName>
        <fullName evidence="1">DUF8083 domain-containing protein</fullName>
    </recommendedName>
</protein>
<keyword evidence="3" id="KW-1185">Reference proteome</keyword>
<accession>A0ABX0GVC2</accession>
<dbReference type="EMBL" id="JAANNP010000007">
    <property type="protein sequence ID" value="NHC14485.1"/>
    <property type="molecule type" value="Genomic_DNA"/>
</dbReference>
<dbReference type="RefSeq" id="WP_166282069.1">
    <property type="nucleotide sequence ID" value="NZ_JAANNP010000007.1"/>
</dbReference>
<evidence type="ECO:0000313" key="2">
    <source>
        <dbReference type="EMBL" id="NHC14485.1"/>
    </source>
</evidence>
<feature type="domain" description="DUF8083" evidence="1">
    <location>
        <begin position="8"/>
        <end position="301"/>
    </location>
</feature>
<name>A0ABX0GVC2_9ACTN</name>
<proteinExistence type="predicted"/>
<dbReference type="Pfam" id="PF26312">
    <property type="entry name" value="DUF8083"/>
    <property type="match status" value="1"/>
</dbReference>
<comment type="caution">
    <text evidence="2">The sequence shown here is derived from an EMBL/GenBank/DDBJ whole genome shotgun (WGS) entry which is preliminary data.</text>
</comment>
<organism evidence="2 3">
    <name type="scientific">Motilibacter deserti</name>
    <dbReference type="NCBI Taxonomy" id="2714956"/>
    <lineage>
        <taxon>Bacteria</taxon>
        <taxon>Bacillati</taxon>
        <taxon>Actinomycetota</taxon>
        <taxon>Actinomycetes</taxon>
        <taxon>Motilibacterales</taxon>
        <taxon>Motilibacteraceae</taxon>
        <taxon>Motilibacter</taxon>
    </lineage>
</organism>
<evidence type="ECO:0000259" key="1">
    <source>
        <dbReference type="Pfam" id="PF26312"/>
    </source>
</evidence>
<evidence type="ECO:0000313" key="3">
    <source>
        <dbReference type="Proteomes" id="UP000800981"/>
    </source>
</evidence>
<gene>
    <name evidence="2" type="ORF">G9H71_11915</name>
</gene>
<dbReference type="Proteomes" id="UP000800981">
    <property type="component" value="Unassembled WGS sequence"/>
</dbReference>
<reference evidence="2 3" key="1">
    <citation type="submission" date="2020-03" db="EMBL/GenBank/DDBJ databases">
        <title>Two novel Motilibacter sp.</title>
        <authorList>
            <person name="Liu S."/>
        </authorList>
    </citation>
    <scope>NUCLEOTIDE SEQUENCE [LARGE SCALE GENOMIC DNA]</scope>
    <source>
        <strain evidence="2 3">E257</strain>
    </source>
</reference>